<evidence type="ECO:0000256" key="1">
    <source>
        <dbReference type="SAM" id="Phobius"/>
    </source>
</evidence>
<dbReference type="EC" id="3.1.4.-" evidence="4"/>
<organism evidence="4 5">
    <name type="scientific">Koleobacter methoxysyntrophicus</name>
    <dbReference type="NCBI Taxonomy" id="2751313"/>
    <lineage>
        <taxon>Bacteria</taxon>
        <taxon>Bacillati</taxon>
        <taxon>Bacillota</taxon>
        <taxon>Clostridia</taxon>
        <taxon>Koleobacterales</taxon>
        <taxon>Koleobacteraceae</taxon>
        <taxon>Koleobacter</taxon>
    </lineage>
</organism>
<protein>
    <submittedName>
        <fullName evidence="4">Cyclic di-GMP phosphodiesterase response regulator RpfG</fullName>
        <ecNumber evidence="4">3.1.4.-</ecNumber>
    </submittedName>
</protein>
<keyword evidence="1" id="KW-1133">Transmembrane helix</keyword>
<keyword evidence="5" id="KW-1185">Reference proteome</keyword>
<dbReference type="PANTHER" id="PTHR43155:SF2">
    <property type="entry name" value="CYCLIC DI-GMP PHOSPHODIESTERASE PA4108"/>
    <property type="match status" value="1"/>
</dbReference>
<feature type="transmembrane region" description="Helical" evidence="1">
    <location>
        <begin position="104"/>
        <end position="122"/>
    </location>
</feature>
<name>A0A8A0RPR7_9FIRM</name>
<feature type="domain" description="HD-GYP" evidence="3">
    <location>
        <begin position="225"/>
        <end position="419"/>
    </location>
</feature>
<dbReference type="EMBL" id="CP059066">
    <property type="protein sequence ID" value="QSQ10385.1"/>
    <property type="molecule type" value="Genomic_DNA"/>
</dbReference>
<dbReference type="AlphaFoldDB" id="A0A8A0RPR7"/>
<evidence type="ECO:0000259" key="3">
    <source>
        <dbReference type="PROSITE" id="PS51832"/>
    </source>
</evidence>
<gene>
    <name evidence="4" type="primary">rpfG_2</name>
    <name evidence="4" type="ORF">H0A61_02790</name>
</gene>
<dbReference type="KEGG" id="kme:H0A61_02790"/>
<feature type="transmembrane region" description="Helical" evidence="1">
    <location>
        <begin position="61"/>
        <end position="92"/>
    </location>
</feature>
<keyword evidence="1" id="KW-0812">Transmembrane</keyword>
<feature type="domain" description="HD" evidence="2">
    <location>
        <begin position="247"/>
        <end position="369"/>
    </location>
</feature>
<reference evidence="4" key="1">
    <citation type="submission" date="2020-07" db="EMBL/GenBank/DDBJ databases">
        <title>Koleobacter methoxysyntrophicus gen. nov., sp. nov., a novel anaerobic bacterium isolated from deep subsurface oil field and proposal of Koleobacterales ord. nov. in the phylum Firmicutes.</title>
        <authorList>
            <person name="Sakamoto S."/>
            <person name="Tamaki H."/>
        </authorList>
    </citation>
    <scope>NUCLEOTIDE SEQUENCE</scope>
    <source>
        <strain evidence="4">NRmbB1</strain>
    </source>
</reference>
<sequence length="419" mass="46107">MRKLPSILLTYIFLIAFTGAGFLIFTFPYILTANVKDLIIFVVFSAAAESLPVNLPSGGGVTVGFAVILSCILLFGMPFAVWVAFLGVFIATAIFAREVPVHKIIFNCGMFAAMTGVSGLVFERLGGSPGDLGLLNNLTPMLITIITYFLLNVFLVTIVLTLAQNLSPYSIWIKNLCWTAPNYLALAPIGILITYIYALLGVVGLILFIVPLFIARNSFKLYMDMRQVNLETVQALAAAIEAKDPYTKGHSERVAQYAVAIAREMGLPEDEIEIIQYAALLHDIGKIGISEQILNKPAKLSEEEFERIKTHPVIGSLIVERIKFLSKASDLIKYHHERLEGTGYPSGLKSGEIPRGAKILSVADVFDALTSDRPYRKAWSIDSTVKKMIDDTGKEFDPEIVNALIRVLKREGRIKTDAS</sequence>
<dbReference type="NCBIfam" id="TIGR00277">
    <property type="entry name" value="HDIG"/>
    <property type="match status" value="1"/>
</dbReference>
<dbReference type="PANTHER" id="PTHR43155">
    <property type="entry name" value="CYCLIC DI-GMP PHOSPHODIESTERASE PA4108-RELATED"/>
    <property type="match status" value="1"/>
</dbReference>
<accession>A0A8A0RPR7</accession>
<keyword evidence="4" id="KW-0378">Hydrolase</keyword>
<dbReference type="Proteomes" id="UP000662904">
    <property type="component" value="Chromosome"/>
</dbReference>
<dbReference type="InterPro" id="IPR006674">
    <property type="entry name" value="HD_domain"/>
</dbReference>
<dbReference type="InterPro" id="IPR048430">
    <property type="entry name" value="MASE9"/>
</dbReference>
<evidence type="ECO:0000313" key="5">
    <source>
        <dbReference type="Proteomes" id="UP000662904"/>
    </source>
</evidence>
<dbReference type="Pfam" id="PF13487">
    <property type="entry name" value="HD_5"/>
    <property type="match status" value="1"/>
</dbReference>
<evidence type="ECO:0000313" key="4">
    <source>
        <dbReference type="EMBL" id="QSQ10385.1"/>
    </source>
</evidence>
<dbReference type="InterPro" id="IPR037522">
    <property type="entry name" value="HD_GYP_dom"/>
</dbReference>
<dbReference type="SUPFAM" id="SSF109604">
    <property type="entry name" value="HD-domain/PDEase-like"/>
    <property type="match status" value="1"/>
</dbReference>
<dbReference type="SMART" id="SM00471">
    <property type="entry name" value="HDc"/>
    <property type="match status" value="1"/>
</dbReference>
<dbReference type="RefSeq" id="WP_206707693.1">
    <property type="nucleotide sequence ID" value="NZ_CP059066.1"/>
</dbReference>
<feature type="transmembrane region" description="Helical" evidence="1">
    <location>
        <begin position="142"/>
        <end position="163"/>
    </location>
</feature>
<dbReference type="PROSITE" id="PS51831">
    <property type="entry name" value="HD"/>
    <property type="match status" value="1"/>
</dbReference>
<proteinExistence type="predicted"/>
<dbReference type="CDD" id="cd00077">
    <property type="entry name" value="HDc"/>
    <property type="match status" value="1"/>
</dbReference>
<dbReference type="PROSITE" id="PS51832">
    <property type="entry name" value="HD_GYP"/>
    <property type="match status" value="1"/>
</dbReference>
<dbReference type="Gene3D" id="1.10.3210.10">
    <property type="entry name" value="Hypothetical protein af1432"/>
    <property type="match status" value="1"/>
</dbReference>
<evidence type="ECO:0000259" key="2">
    <source>
        <dbReference type="PROSITE" id="PS51831"/>
    </source>
</evidence>
<dbReference type="Pfam" id="PF20972">
    <property type="entry name" value="MASE9"/>
    <property type="match status" value="1"/>
</dbReference>
<dbReference type="InterPro" id="IPR006675">
    <property type="entry name" value="HDIG_dom"/>
</dbReference>
<dbReference type="GO" id="GO:0016787">
    <property type="term" value="F:hydrolase activity"/>
    <property type="evidence" value="ECO:0007669"/>
    <property type="project" value="UniProtKB-KW"/>
</dbReference>
<feature type="transmembrane region" description="Helical" evidence="1">
    <location>
        <begin position="6"/>
        <end position="31"/>
    </location>
</feature>
<feature type="transmembrane region" description="Helical" evidence="1">
    <location>
        <begin position="183"/>
        <end position="214"/>
    </location>
</feature>
<dbReference type="InterPro" id="IPR003607">
    <property type="entry name" value="HD/PDEase_dom"/>
</dbReference>
<keyword evidence="1" id="KW-0472">Membrane</keyword>